<dbReference type="AlphaFoldDB" id="A0A5B7FIT2"/>
<keyword evidence="2" id="KW-1185">Reference proteome</keyword>
<gene>
    <name evidence="1" type="ORF">E2C01_038726</name>
</gene>
<evidence type="ECO:0000313" key="2">
    <source>
        <dbReference type="Proteomes" id="UP000324222"/>
    </source>
</evidence>
<reference evidence="1 2" key="1">
    <citation type="submission" date="2019-05" db="EMBL/GenBank/DDBJ databases">
        <title>Another draft genome of Portunus trituberculatus and its Hox gene families provides insights of decapod evolution.</title>
        <authorList>
            <person name="Jeong J.-H."/>
            <person name="Song I."/>
            <person name="Kim S."/>
            <person name="Choi T."/>
            <person name="Kim D."/>
            <person name="Ryu S."/>
            <person name="Kim W."/>
        </authorList>
    </citation>
    <scope>NUCLEOTIDE SEQUENCE [LARGE SCALE GENOMIC DNA]</scope>
    <source>
        <tissue evidence="1">Muscle</tissue>
    </source>
</reference>
<comment type="caution">
    <text evidence="1">The sequence shown here is derived from an EMBL/GenBank/DDBJ whole genome shotgun (WGS) entry which is preliminary data.</text>
</comment>
<name>A0A5B7FIT2_PORTR</name>
<accession>A0A5B7FIT2</accession>
<evidence type="ECO:0000313" key="1">
    <source>
        <dbReference type="EMBL" id="MPC45043.1"/>
    </source>
</evidence>
<dbReference type="EMBL" id="VSRR010006545">
    <property type="protein sequence ID" value="MPC45043.1"/>
    <property type="molecule type" value="Genomic_DNA"/>
</dbReference>
<protein>
    <submittedName>
        <fullName evidence="1">Uncharacterized protein</fullName>
    </submittedName>
</protein>
<sequence>MIIKRQIDPLLPSLLTFSDTDIHNLYNSQQQVDAIIPPTAPTSPGNDRYYSTKPATFFPCALGSRTHCP</sequence>
<dbReference type="Proteomes" id="UP000324222">
    <property type="component" value="Unassembled WGS sequence"/>
</dbReference>
<organism evidence="1 2">
    <name type="scientific">Portunus trituberculatus</name>
    <name type="common">Swimming crab</name>
    <name type="synonym">Neptunus trituberculatus</name>
    <dbReference type="NCBI Taxonomy" id="210409"/>
    <lineage>
        <taxon>Eukaryota</taxon>
        <taxon>Metazoa</taxon>
        <taxon>Ecdysozoa</taxon>
        <taxon>Arthropoda</taxon>
        <taxon>Crustacea</taxon>
        <taxon>Multicrustacea</taxon>
        <taxon>Malacostraca</taxon>
        <taxon>Eumalacostraca</taxon>
        <taxon>Eucarida</taxon>
        <taxon>Decapoda</taxon>
        <taxon>Pleocyemata</taxon>
        <taxon>Brachyura</taxon>
        <taxon>Eubrachyura</taxon>
        <taxon>Portunoidea</taxon>
        <taxon>Portunidae</taxon>
        <taxon>Portuninae</taxon>
        <taxon>Portunus</taxon>
    </lineage>
</organism>
<proteinExistence type="predicted"/>